<dbReference type="Gene3D" id="3.40.350.10">
    <property type="entry name" value="Creatinase/prolidase N-terminal domain"/>
    <property type="match status" value="1"/>
</dbReference>
<keyword evidence="5" id="KW-0482">Metalloprotease</keyword>
<accession>A0ABM1ERI1</accession>
<evidence type="ECO:0000256" key="4">
    <source>
        <dbReference type="ARBA" id="ARBA00022997"/>
    </source>
</evidence>
<dbReference type="InterPro" id="IPR052433">
    <property type="entry name" value="X-Pro_dipept-like"/>
</dbReference>
<keyword evidence="2" id="KW-0479">Metal-binding</keyword>
<dbReference type="GeneID" id="106814935"/>
<evidence type="ECO:0000259" key="6">
    <source>
        <dbReference type="SMART" id="SM01011"/>
    </source>
</evidence>
<dbReference type="Pfam" id="PF05195">
    <property type="entry name" value="AMP_N"/>
    <property type="match status" value="1"/>
</dbReference>
<name>A0ABM1ERI1_PRICU</name>
<evidence type="ECO:0000256" key="3">
    <source>
        <dbReference type="ARBA" id="ARBA00022801"/>
    </source>
</evidence>
<dbReference type="PANTHER" id="PTHR48480">
    <property type="match status" value="1"/>
</dbReference>
<keyword evidence="3" id="KW-0378">Hydrolase</keyword>
<dbReference type="Proteomes" id="UP000695022">
    <property type="component" value="Unplaced"/>
</dbReference>
<reference evidence="8" key="1">
    <citation type="submission" date="2025-08" db="UniProtKB">
        <authorList>
            <consortium name="RefSeq"/>
        </authorList>
    </citation>
    <scope>IDENTIFICATION</scope>
</reference>
<keyword evidence="7" id="KW-1185">Reference proteome</keyword>
<dbReference type="SUPFAM" id="SSF53092">
    <property type="entry name" value="Creatinase/prolidase N-terminal domain"/>
    <property type="match status" value="1"/>
</dbReference>
<gene>
    <name evidence="8" type="primary">LOC106814935</name>
</gene>
<evidence type="ECO:0000256" key="2">
    <source>
        <dbReference type="ARBA" id="ARBA00022723"/>
    </source>
</evidence>
<protein>
    <submittedName>
        <fullName evidence="8">Xaa-Pro dipeptidase-like</fullName>
    </submittedName>
</protein>
<evidence type="ECO:0000313" key="8">
    <source>
        <dbReference type="RefSeq" id="XP_014674802.1"/>
    </source>
</evidence>
<dbReference type="PANTHER" id="PTHR48480:SF2">
    <property type="entry name" value="PEPTIDASE D"/>
    <property type="match status" value="1"/>
</dbReference>
<proteinExistence type="predicted"/>
<evidence type="ECO:0000313" key="7">
    <source>
        <dbReference type="Proteomes" id="UP000695022"/>
    </source>
</evidence>
<dbReference type="SMART" id="SM01011">
    <property type="entry name" value="AMP_N"/>
    <property type="match status" value="1"/>
</dbReference>
<feature type="domain" description="Aminopeptidase P N-terminal" evidence="6">
    <location>
        <begin position="21"/>
        <end position="158"/>
    </location>
</feature>
<evidence type="ECO:0000256" key="5">
    <source>
        <dbReference type="ARBA" id="ARBA00023049"/>
    </source>
</evidence>
<sequence length="162" mass="18078">MAGSAMRAAPSFCLGEDTLYVSMNLHKLNRERLCQRLRSSGKVAPGSWVVLQGGESTTRYCSDHEPLFRQESYFHWAFGVLEPDCYGAIEVDTCVTILFVPKLPESYAVWMGKLQGLEQFKTKYSVDTVHYIDDISSVLASKTPSCLLTLHGLNTDSGKMSR</sequence>
<evidence type="ECO:0000256" key="1">
    <source>
        <dbReference type="ARBA" id="ARBA00022670"/>
    </source>
</evidence>
<organism evidence="7 8">
    <name type="scientific">Priapulus caudatus</name>
    <name type="common">Priapulid worm</name>
    <dbReference type="NCBI Taxonomy" id="37621"/>
    <lineage>
        <taxon>Eukaryota</taxon>
        <taxon>Metazoa</taxon>
        <taxon>Ecdysozoa</taxon>
        <taxon>Scalidophora</taxon>
        <taxon>Priapulida</taxon>
        <taxon>Priapulimorpha</taxon>
        <taxon>Priapulimorphida</taxon>
        <taxon>Priapulidae</taxon>
        <taxon>Priapulus</taxon>
    </lineage>
</organism>
<dbReference type="InterPro" id="IPR007865">
    <property type="entry name" value="Aminopep_P_N"/>
</dbReference>
<keyword evidence="1" id="KW-0645">Protease</keyword>
<dbReference type="RefSeq" id="XP_014674802.1">
    <property type="nucleotide sequence ID" value="XM_014819316.1"/>
</dbReference>
<keyword evidence="4" id="KW-0224">Dipeptidase</keyword>
<dbReference type="InterPro" id="IPR029149">
    <property type="entry name" value="Creatin/AminoP/Spt16_N"/>
</dbReference>